<proteinExistence type="predicted"/>
<name>X1PIZ0_9ZZZZ</name>
<protein>
    <submittedName>
        <fullName evidence="1">Uncharacterized protein</fullName>
    </submittedName>
</protein>
<feature type="non-terminal residue" evidence="1">
    <location>
        <position position="1"/>
    </location>
</feature>
<reference evidence="1" key="1">
    <citation type="journal article" date="2014" name="Front. Microbiol.">
        <title>High frequency of phylogenetically diverse reductive dehalogenase-homologous genes in deep subseafloor sedimentary metagenomes.</title>
        <authorList>
            <person name="Kawai M."/>
            <person name="Futagami T."/>
            <person name="Toyoda A."/>
            <person name="Takaki Y."/>
            <person name="Nishi S."/>
            <person name="Hori S."/>
            <person name="Arai W."/>
            <person name="Tsubouchi T."/>
            <person name="Morono Y."/>
            <person name="Uchiyama I."/>
            <person name="Ito T."/>
            <person name="Fujiyama A."/>
            <person name="Inagaki F."/>
            <person name="Takami H."/>
        </authorList>
    </citation>
    <scope>NUCLEOTIDE SEQUENCE</scope>
    <source>
        <strain evidence="1">Expedition CK06-06</strain>
    </source>
</reference>
<dbReference type="AlphaFoldDB" id="X1PIZ0"/>
<sequence>CNREFVSAFIKLTIIPLLLLHNLQVELLEWTGSFIWEMLVYMLSLNKRD</sequence>
<comment type="caution">
    <text evidence="1">The sequence shown here is derived from an EMBL/GenBank/DDBJ whole genome shotgun (WGS) entry which is preliminary data.</text>
</comment>
<organism evidence="1">
    <name type="scientific">marine sediment metagenome</name>
    <dbReference type="NCBI Taxonomy" id="412755"/>
    <lineage>
        <taxon>unclassified sequences</taxon>
        <taxon>metagenomes</taxon>
        <taxon>ecological metagenomes</taxon>
    </lineage>
</organism>
<dbReference type="EMBL" id="BARV01020770">
    <property type="protein sequence ID" value="GAI30849.1"/>
    <property type="molecule type" value="Genomic_DNA"/>
</dbReference>
<gene>
    <name evidence="1" type="ORF">S06H3_34581</name>
</gene>
<accession>X1PIZ0</accession>
<evidence type="ECO:0000313" key="1">
    <source>
        <dbReference type="EMBL" id="GAI30849.1"/>
    </source>
</evidence>